<feature type="region of interest" description="Disordered" evidence="4">
    <location>
        <begin position="79"/>
        <end position="120"/>
    </location>
</feature>
<dbReference type="GO" id="GO:0006355">
    <property type="term" value="P:regulation of DNA-templated transcription"/>
    <property type="evidence" value="ECO:0007669"/>
    <property type="project" value="InterPro"/>
</dbReference>
<proteinExistence type="inferred from homology"/>
<dbReference type="GO" id="GO:0005634">
    <property type="term" value="C:nucleus"/>
    <property type="evidence" value="ECO:0007669"/>
    <property type="project" value="UniProtKB-SubCell"/>
</dbReference>
<dbReference type="InterPro" id="IPR003311">
    <property type="entry name" value="AUX_IAA"/>
</dbReference>
<accession>A0A060CXS1</accession>
<dbReference type="InterPro" id="IPR033389">
    <property type="entry name" value="AUX/IAA_dom"/>
</dbReference>
<evidence type="ECO:0000256" key="4">
    <source>
        <dbReference type="SAM" id="MobiDB-lite"/>
    </source>
</evidence>
<dbReference type="Pfam" id="PF02309">
    <property type="entry name" value="AUX_IAA"/>
    <property type="match status" value="1"/>
</dbReference>
<feature type="region of interest" description="Disordered" evidence="4">
    <location>
        <begin position="139"/>
        <end position="160"/>
    </location>
</feature>
<keyword evidence="3" id="KW-0927">Auxin signaling pathway</keyword>
<comment type="subunit">
    <text evidence="2 3">Homodimers and heterodimers.</text>
</comment>
<protein>
    <recommendedName>
        <fullName evidence="3">Auxin-responsive protein</fullName>
    </recommendedName>
</protein>
<evidence type="ECO:0000313" key="6">
    <source>
        <dbReference type="EMBL" id="AIB05316.1"/>
    </source>
</evidence>
<dbReference type="GO" id="GO:0009734">
    <property type="term" value="P:auxin-activated signaling pathway"/>
    <property type="evidence" value="ECO:0007669"/>
    <property type="project" value="UniProtKB-UniRule"/>
</dbReference>
<evidence type="ECO:0000256" key="1">
    <source>
        <dbReference type="ARBA" id="ARBA00002159"/>
    </source>
</evidence>
<gene>
    <name evidence="6" type="primary">AUX23</name>
</gene>
<feature type="compositionally biased region" description="Low complexity" evidence="4">
    <location>
        <begin position="144"/>
        <end position="159"/>
    </location>
</feature>
<comment type="subcellular location">
    <subcellularLocation>
        <location evidence="3">Nucleus</location>
    </subcellularLocation>
</comment>
<dbReference type="AlphaFoldDB" id="A0A060CXS1"/>
<evidence type="ECO:0000259" key="5">
    <source>
        <dbReference type="Pfam" id="PF02309"/>
    </source>
</evidence>
<dbReference type="PANTHER" id="PTHR31734">
    <property type="entry name" value="AUXIN-RESPONSIVE PROTEIN IAA17"/>
    <property type="match status" value="1"/>
</dbReference>
<feature type="domain" description="AUX/IAA" evidence="5">
    <location>
        <begin position="120"/>
        <end position="208"/>
    </location>
</feature>
<comment type="function">
    <text evidence="1 3">Aux/IAA proteins are short-lived transcriptional factors that function as repressors of early auxin response genes at low auxin concentrations.</text>
</comment>
<keyword evidence="3" id="KW-0805">Transcription regulation</keyword>
<keyword evidence="3" id="KW-0678">Repressor</keyword>
<organism evidence="6">
    <name type="scientific">Zea mays</name>
    <name type="common">Maize</name>
    <dbReference type="NCBI Taxonomy" id="4577"/>
    <lineage>
        <taxon>Eukaryota</taxon>
        <taxon>Viridiplantae</taxon>
        <taxon>Streptophyta</taxon>
        <taxon>Embryophyta</taxon>
        <taxon>Tracheophyta</taxon>
        <taxon>Spermatophyta</taxon>
        <taxon>Magnoliopsida</taxon>
        <taxon>Liliopsida</taxon>
        <taxon>Poales</taxon>
        <taxon>Poaceae</taxon>
        <taxon>PACMAD clade</taxon>
        <taxon>Panicoideae</taxon>
        <taxon>Andropogonodae</taxon>
        <taxon>Andropogoneae</taxon>
        <taxon>Tripsacinae</taxon>
        <taxon>Zea</taxon>
    </lineage>
</organism>
<keyword evidence="3" id="KW-0804">Transcription</keyword>
<comment type="similarity">
    <text evidence="3">Belongs to the Aux/IAA family.</text>
</comment>
<reference evidence="6" key="1">
    <citation type="submission" date="2014-04" db="EMBL/GenBank/DDBJ databases">
        <title>The Maize TFome - Development of a transcription factor open reading frame collection for functional genomics.</title>
        <authorList>
            <person name="Burdo B."/>
            <person name="Gray J."/>
            <person name="Goetting-Minesky M.P."/>
            <person name="Wittler B."/>
            <person name="Hunt M."/>
            <person name="Li T."/>
            <person name="Velliquette D."/>
            <person name="Thomas J."/>
            <person name="Gentzel I."/>
            <person name="Dos Santos Brito M."/>
            <person name="Mejia-Guerra M.K."/>
            <person name="Connolly L.N."/>
            <person name="Qaisi D."/>
            <person name="Li W."/>
            <person name="Casas M.I."/>
            <person name="Doseff A.I."/>
            <person name="Grotewold E."/>
        </authorList>
    </citation>
    <scope>NUCLEOTIDE SEQUENCE</scope>
</reference>
<name>A0A060CXS1_MAIZE</name>
<evidence type="ECO:0000256" key="3">
    <source>
        <dbReference type="RuleBase" id="RU004549"/>
    </source>
</evidence>
<dbReference type="PANTHER" id="PTHR31734:SF34">
    <property type="entry name" value="AUXIN-RESPONSIVE PROTEIN IAA15"/>
    <property type="match status" value="1"/>
</dbReference>
<feature type="non-terminal residue" evidence="6">
    <location>
        <position position="255"/>
    </location>
</feature>
<keyword evidence="3" id="KW-0539">Nucleus</keyword>
<dbReference type="EMBL" id="KJ727825">
    <property type="protein sequence ID" value="AIB05316.1"/>
    <property type="molecule type" value="Genomic_DNA"/>
</dbReference>
<evidence type="ECO:0000256" key="2">
    <source>
        <dbReference type="ARBA" id="ARBA00011726"/>
    </source>
</evidence>
<sequence>MADLHFSLGRRCPPLVRARAGELAPWPRLLARPLAPSSRQTGAPSLLQPRPLLFLVPPHPSSLLCGWSIAPSPSPFLPLSGLPRPQSQSGSRRAWSPARCTPPPAMSVDTERSSTESSAASRLGYKDTTFALTLRLPGSDSGRSSSLAAPSDAAPSPKARVVGWPPVRSYRKNALADSSKASRAANFVKVVVDGAAYLRKVDLQAGGSADEVTDGGAGTCCWQTGSRAPAGRRRRGQMLADSGAGTWWQTPAWSP</sequence>